<gene>
    <name evidence="3" type="ORF">BV898_12728</name>
</gene>
<dbReference type="PANTHER" id="PTHR21349:SF0">
    <property type="entry name" value="LARGE RIBOSOMAL SUBUNIT PROTEIN BL21M"/>
    <property type="match status" value="1"/>
</dbReference>
<name>A0A1W0WCY6_HYPEX</name>
<dbReference type="InterPro" id="IPR028909">
    <property type="entry name" value="bL21-like"/>
</dbReference>
<evidence type="ECO:0000313" key="4">
    <source>
        <dbReference type="Proteomes" id="UP000192578"/>
    </source>
</evidence>
<evidence type="ECO:0000256" key="2">
    <source>
        <dbReference type="ARBA" id="ARBA00044129"/>
    </source>
</evidence>
<dbReference type="InterPro" id="IPR036164">
    <property type="entry name" value="bL21-like_sf"/>
</dbReference>
<organism evidence="3 4">
    <name type="scientific">Hypsibius exemplaris</name>
    <name type="common">Freshwater tardigrade</name>
    <dbReference type="NCBI Taxonomy" id="2072580"/>
    <lineage>
        <taxon>Eukaryota</taxon>
        <taxon>Metazoa</taxon>
        <taxon>Ecdysozoa</taxon>
        <taxon>Tardigrada</taxon>
        <taxon>Eutardigrada</taxon>
        <taxon>Parachela</taxon>
        <taxon>Hypsibioidea</taxon>
        <taxon>Hypsibiidae</taxon>
        <taxon>Hypsibius</taxon>
    </lineage>
</organism>
<comment type="similarity">
    <text evidence="1">Belongs to the bacterial ribosomal protein bL21 family.</text>
</comment>
<dbReference type="Proteomes" id="UP000192578">
    <property type="component" value="Unassembled WGS sequence"/>
</dbReference>
<dbReference type="GO" id="GO:0005762">
    <property type="term" value="C:mitochondrial large ribosomal subunit"/>
    <property type="evidence" value="ECO:0007669"/>
    <property type="project" value="TreeGrafter"/>
</dbReference>
<keyword evidence="4" id="KW-1185">Reference proteome</keyword>
<sequence>MSALALTARRVCLSVSVLPRNFSTSLAASRRFGGPPGSQIVPGDIYASLQETAARDAAPGEINFAEVVGDQRRNPFNPELLPEEVRYDDAMKGLTPEESKISQDILSTVNTQIAEESYGRLFAVIHLGFQQRRVTQGDIFQQKFTYHVALGQKIRLEKVLAVGSTDFTLLGRPLLDRNLVTVEAVCIEKTMSYPHIIFRHMKQIPYRHYRFNRIAETVFRINRISFNRKLNDLPDPAQVVHTIH</sequence>
<comment type="caution">
    <text evidence="3">The sequence shown here is derived from an EMBL/GenBank/DDBJ whole genome shotgun (WGS) entry which is preliminary data.</text>
</comment>
<dbReference type="Pfam" id="PF00829">
    <property type="entry name" value="Ribosomal_L21p"/>
    <property type="match status" value="1"/>
</dbReference>
<dbReference type="PANTHER" id="PTHR21349">
    <property type="entry name" value="50S RIBOSOMAL PROTEIN L21"/>
    <property type="match status" value="1"/>
</dbReference>
<protein>
    <recommendedName>
        <fullName evidence="2">Large ribosomal subunit protein bL21m</fullName>
    </recommendedName>
</protein>
<reference evidence="4" key="1">
    <citation type="submission" date="2017-01" db="EMBL/GenBank/DDBJ databases">
        <title>Comparative genomics of anhydrobiosis in the tardigrade Hypsibius dujardini.</title>
        <authorList>
            <person name="Yoshida Y."/>
            <person name="Koutsovoulos G."/>
            <person name="Laetsch D."/>
            <person name="Stevens L."/>
            <person name="Kumar S."/>
            <person name="Horikawa D."/>
            <person name="Ishino K."/>
            <person name="Komine S."/>
            <person name="Tomita M."/>
            <person name="Blaxter M."/>
            <person name="Arakawa K."/>
        </authorList>
    </citation>
    <scope>NUCLEOTIDE SEQUENCE [LARGE SCALE GENOMIC DNA]</scope>
    <source>
        <strain evidence="4">Z151</strain>
    </source>
</reference>
<dbReference type="GO" id="GO:0003735">
    <property type="term" value="F:structural constituent of ribosome"/>
    <property type="evidence" value="ECO:0007669"/>
    <property type="project" value="TreeGrafter"/>
</dbReference>
<dbReference type="SUPFAM" id="SSF141091">
    <property type="entry name" value="L21p-like"/>
    <property type="match status" value="1"/>
</dbReference>
<proteinExistence type="inferred from homology"/>
<keyword evidence="3" id="KW-0687">Ribonucleoprotein</keyword>
<evidence type="ECO:0000313" key="3">
    <source>
        <dbReference type="EMBL" id="OQV13071.1"/>
    </source>
</evidence>
<dbReference type="OrthoDB" id="5994at2759"/>
<evidence type="ECO:0000256" key="1">
    <source>
        <dbReference type="ARBA" id="ARBA00008563"/>
    </source>
</evidence>
<dbReference type="AlphaFoldDB" id="A0A1W0WCY6"/>
<accession>A0A1W0WCY6</accession>
<dbReference type="EMBL" id="MTYJ01000131">
    <property type="protein sequence ID" value="OQV13071.1"/>
    <property type="molecule type" value="Genomic_DNA"/>
</dbReference>
<keyword evidence="3" id="KW-0689">Ribosomal protein</keyword>